<gene>
    <name evidence="6" type="ORF">NOI20_00140</name>
</gene>
<comment type="similarity">
    <text evidence="1">Belongs to the LysR transcriptional regulatory family.</text>
</comment>
<dbReference type="GO" id="GO:0003677">
    <property type="term" value="F:DNA binding"/>
    <property type="evidence" value="ECO:0007669"/>
    <property type="project" value="UniProtKB-KW"/>
</dbReference>
<keyword evidence="2" id="KW-0805">Transcription regulation</keyword>
<feature type="domain" description="HTH lysR-type" evidence="5">
    <location>
        <begin position="3"/>
        <end position="59"/>
    </location>
</feature>
<dbReference type="InterPro" id="IPR050176">
    <property type="entry name" value="LTTR"/>
</dbReference>
<reference evidence="6" key="2">
    <citation type="submission" date="2023-04" db="EMBL/GenBank/DDBJ databases">
        <title>'Rhodoalgimonas zhirmunskyi' gen. nov., isolated from a red alga.</title>
        <authorList>
            <person name="Nedashkovskaya O.I."/>
            <person name="Otstavnykh N.Y."/>
            <person name="Bystritskaya E.P."/>
            <person name="Balabanova L.A."/>
            <person name="Isaeva M.P."/>
        </authorList>
    </citation>
    <scope>NUCLEOTIDE SEQUENCE</scope>
    <source>
        <strain evidence="6">10Alg 79</strain>
    </source>
</reference>
<dbReference type="Gene3D" id="1.10.10.10">
    <property type="entry name" value="Winged helix-like DNA-binding domain superfamily/Winged helix DNA-binding domain"/>
    <property type="match status" value="1"/>
</dbReference>
<evidence type="ECO:0000256" key="1">
    <source>
        <dbReference type="ARBA" id="ARBA00009437"/>
    </source>
</evidence>
<evidence type="ECO:0000256" key="3">
    <source>
        <dbReference type="ARBA" id="ARBA00023125"/>
    </source>
</evidence>
<dbReference type="PROSITE" id="PS50931">
    <property type="entry name" value="HTH_LYSR"/>
    <property type="match status" value="1"/>
</dbReference>
<keyword evidence="4" id="KW-0804">Transcription</keyword>
<dbReference type="Proteomes" id="UP001227162">
    <property type="component" value="Unassembled WGS sequence"/>
</dbReference>
<accession>A0AAJ1X2N5</accession>
<dbReference type="InterPro" id="IPR005119">
    <property type="entry name" value="LysR_subst-bd"/>
</dbReference>
<dbReference type="InterPro" id="IPR017685">
    <property type="entry name" value="ArgP"/>
</dbReference>
<dbReference type="InterPro" id="IPR000847">
    <property type="entry name" value="LysR_HTH_N"/>
</dbReference>
<dbReference type="InterPro" id="IPR036390">
    <property type="entry name" value="WH_DNA-bd_sf"/>
</dbReference>
<evidence type="ECO:0000256" key="2">
    <source>
        <dbReference type="ARBA" id="ARBA00023015"/>
    </source>
</evidence>
<evidence type="ECO:0000313" key="6">
    <source>
        <dbReference type="EMBL" id="MDQ2092513.1"/>
    </source>
</evidence>
<proteinExistence type="inferred from homology"/>
<dbReference type="SUPFAM" id="SSF53850">
    <property type="entry name" value="Periplasmic binding protein-like II"/>
    <property type="match status" value="1"/>
</dbReference>
<dbReference type="NCBIfam" id="NF009888">
    <property type="entry name" value="PRK13348.1"/>
    <property type="match status" value="1"/>
</dbReference>
<dbReference type="Pfam" id="PF00126">
    <property type="entry name" value="HTH_1"/>
    <property type="match status" value="1"/>
</dbReference>
<dbReference type="NCBIfam" id="TIGR03298">
    <property type="entry name" value="argP"/>
    <property type="match status" value="1"/>
</dbReference>
<dbReference type="Gene3D" id="3.40.190.290">
    <property type="match status" value="1"/>
</dbReference>
<dbReference type="PANTHER" id="PTHR30579">
    <property type="entry name" value="TRANSCRIPTIONAL REGULATOR"/>
    <property type="match status" value="1"/>
</dbReference>
<name>A0AAJ1X2N5_9RHOB</name>
<dbReference type="AlphaFoldDB" id="A0AAJ1X2N5"/>
<dbReference type="GO" id="GO:0003700">
    <property type="term" value="F:DNA-binding transcription factor activity"/>
    <property type="evidence" value="ECO:0007669"/>
    <property type="project" value="InterPro"/>
</dbReference>
<dbReference type="Pfam" id="PF03466">
    <property type="entry name" value="LysR_substrate"/>
    <property type="match status" value="1"/>
</dbReference>
<protein>
    <submittedName>
        <fullName evidence="6">LysR family transcriptional regulator ArgP</fullName>
    </submittedName>
</protein>
<evidence type="ECO:0000259" key="5">
    <source>
        <dbReference type="PROSITE" id="PS50931"/>
    </source>
</evidence>
<dbReference type="PRINTS" id="PR00039">
    <property type="entry name" value="HTHLYSR"/>
</dbReference>
<keyword evidence="7" id="KW-1185">Reference proteome</keyword>
<comment type="caution">
    <text evidence="6">The sequence shown here is derived from an EMBL/GenBank/DDBJ whole genome shotgun (WGS) entry which is preliminary data.</text>
</comment>
<dbReference type="SUPFAM" id="SSF46785">
    <property type="entry name" value="Winged helix' DNA-binding domain"/>
    <property type="match status" value="1"/>
</dbReference>
<sequence>MQFDSRQLAALAAILRLGSFEAAAQSLGVTQSAISQRLKALEEQVGAVLVLRESPCRGTDAGTRLAAHAETVRLLEEDVSRDLGTGGATSDALPVVRIAVNADSIATWFLGALEGIDNVTFDLVVDDETHSADWLRRGDVIAAVTEHARPVQGCDVYNLGALRYVATASRDYVNRWFPDGVNSAAMAQAPMLRFSPKDTLQAEWIEEHFGAGLHPPAHVIPSSHGFIEASRRGIGWALNPKALVEIPIKRGRLQLLEKDAPLDRPLYWQVSRRMADVLAPLTAAVKQRASKTLVMPQDADTPTP</sequence>
<keyword evidence="3" id="KW-0238">DNA-binding</keyword>
<dbReference type="RefSeq" id="WP_317624139.1">
    <property type="nucleotide sequence ID" value="NZ_JANFFA010000001.1"/>
</dbReference>
<dbReference type="InterPro" id="IPR036388">
    <property type="entry name" value="WH-like_DNA-bd_sf"/>
</dbReference>
<dbReference type="PANTHER" id="PTHR30579:SF2">
    <property type="entry name" value="HTH-TYPE TRANSCRIPTIONAL REGULATOR ARGP"/>
    <property type="match status" value="1"/>
</dbReference>
<organism evidence="6 7">
    <name type="scientific">Rhodalgimonas zhirmunskyi</name>
    <dbReference type="NCBI Taxonomy" id="2964767"/>
    <lineage>
        <taxon>Bacteria</taxon>
        <taxon>Pseudomonadati</taxon>
        <taxon>Pseudomonadota</taxon>
        <taxon>Alphaproteobacteria</taxon>
        <taxon>Rhodobacterales</taxon>
        <taxon>Roseobacteraceae</taxon>
        <taxon>Rhodalgimonas</taxon>
    </lineage>
</organism>
<dbReference type="EMBL" id="JANFFA010000001">
    <property type="protein sequence ID" value="MDQ2092513.1"/>
    <property type="molecule type" value="Genomic_DNA"/>
</dbReference>
<evidence type="ECO:0000256" key="4">
    <source>
        <dbReference type="ARBA" id="ARBA00023163"/>
    </source>
</evidence>
<dbReference type="NCBIfam" id="NF002964">
    <property type="entry name" value="PRK03635.1"/>
    <property type="match status" value="1"/>
</dbReference>
<reference evidence="6" key="1">
    <citation type="submission" date="2022-07" db="EMBL/GenBank/DDBJ databases">
        <authorList>
            <person name="Otstavnykh N."/>
            <person name="Isaeva M."/>
            <person name="Bystritskaya E."/>
        </authorList>
    </citation>
    <scope>NUCLEOTIDE SEQUENCE</scope>
    <source>
        <strain evidence="6">10Alg 79</strain>
    </source>
</reference>
<evidence type="ECO:0000313" key="7">
    <source>
        <dbReference type="Proteomes" id="UP001227162"/>
    </source>
</evidence>